<dbReference type="AlphaFoldDB" id="A0AA88PHE9"/>
<proteinExistence type="predicted"/>
<evidence type="ECO:0000313" key="1">
    <source>
        <dbReference type="EMBL" id="KAK2881049.1"/>
    </source>
</evidence>
<name>A0AA88PHE9_9TELE</name>
<sequence length="106" mass="11962">MLESLSFCQLNQTNSTFVFENCVSFFCRSTSPKVLKKHTYTHRHRRISLEAQRGIIPTGKAKTSSFSSTSRFEVGVCISLIRDQGHLPTAEFISDWSCQTRPTGLS</sequence>
<organism evidence="1 2">
    <name type="scientific">Cirrhinus molitorella</name>
    <name type="common">mud carp</name>
    <dbReference type="NCBI Taxonomy" id="172907"/>
    <lineage>
        <taxon>Eukaryota</taxon>
        <taxon>Metazoa</taxon>
        <taxon>Chordata</taxon>
        <taxon>Craniata</taxon>
        <taxon>Vertebrata</taxon>
        <taxon>Euteleostomi</taxon>
        <taxon>Actinopterygii</taxon>
        <taxon>Neopterygii</taxon>
        <taxon>Teleostei</taxon>
        <taxon>Ostariophysi</taxon>
        <taxon>Cypriniformes</taxon>
        <taxon>Cyprinidae</taxon>
        <taxon>Labeoninae</taxon>
        <taxon>Labeonini</taxon>
        <taxon>Cirrhinus</taxon>
    </lineage>
</organism>
<comment type="caution">
    <text evidence="1">The sequence shown here is derived from an EMBL/GenBank/DDBJ whole genome shotgun (WGS) entry which is preliminary data.</text>
</comment>
<dbReference type="Proteomes" id="UP001187343">
    <property type="component" value="Unassembled WGS sequence"/>
</dbReference>
<evidence type="ECO:0000313" key="2">
    <source>
        <dbReference type="Proteomes" id="UP001187343"/>
    </source>
</evidence>
<protein>
    <submittedName>
        <fullName evidence="1">Uncharacterized protein</fullName>
    </submittedName>
</protein>
<gene>
    <name evidence="1" type="ORF">Q8A67_018317</name>
</gene>
<dbReference type="EMBL" id="JAUYZG010000018">
    <property type="protein sequence ID" value="KAK2881049.1"/>
    <property type="molecule type" value="Genomic_DNA"/>
</dbReference>
<reference evidence="1" key="1">
    <citation type="submission" date="2023-08" db="EMBL/GenBank/DDBJ databases">
        <title>Chromosome-level Genome Assembly of mud carp (Cirrhinus molitorella).</title>
        <authorList>
            <person name="Liu H."/>
        </authorList>
    </citation>
    <scope>NUCLEOTIDE SEQUENCE</scope>
    <source>
        <strain evidence="1">Prfri</strain>
        <tissue evidence="1">Muscle</tissue>
    </source>
</reference>
<accession>A0AA88PHE9</accession>
<keyword evidence="2" id="KW-1185">Reference proteome</keyword>